<organism evidence="1 2">
    <name type="scientific">Drosophila mauritiana</name>
    <name type="common">Fruit fly</name>
    <dbReference type="NCBI Taxonomy" id="7226"/>
    <lineage>
        <taxon>Eukaryota</taxon>
        <taxon>Metazoa</taxon>
        <taxon>Ecdysozoa</taxon>
        <taxon>Arthropoda</taxon>
        <taxon>Hexapoda</taxon>
        <taxon>Insecta</taxon>
        <taxon>Pterygota</taxon>
        <taxon>Neoptera</taxon>
        <taxon>Endopterygota</taxon>
        <taxon>Diptera</taxon>
        <taxon>Brachycera</taxon>
        <taxon>Muscomorpha</taxon>
        <taxon>Ephydroidea</taxon>
        <taxon>Drosophilidae</taxon>
        <taxon>Drosophila</taxon>
        <taxon>Sophophora</taxon>
    </lineage>
</organism>
<dbReference type="Proteomes" id="UP000515162">
    <property type="component" value="Chromosome 3R"/>
</dbReference>
<dbReference type="Pfam" id="PF16037">
    <property type="entry name" value="DUF4790"/>
    <property type="match status" value="1"/>
</dbReference>
<sequence>MSSTSLITIQSNTSAGDILRGKKVPVHRLNAKFVAKAQEKAKKVDDFLNRMKSTSLLSLSGLASRYEFHRLQELDEWYEPKIKFHDEVDASLHPSYDIKHFQYDLNCYVRYLDSKAKYDRQFLHEMEHIIANQRNICDQFFLKKILCYKTMWPPLHTKRELNNFVSKFFQLPPKKKRRVEYLLKTDLSLSC</sequence>
<proteinExistence type="predicted"/>
<dbReference type="RefSeq" id="XP_033165195.1">
    <property type="nucleotide sequence ID" value="XM_033309304.1"/>
</dbReference>
<dbReference type="InterPro" id="IPR032004">
    <property type="entry name" value="DUF4790"/>
</dbReference>
<evidence type="ECO:0000313" key="1">
    <source>
        <dbReference type="Proteomes" id="UP000515162"/>
    </source>
</evidence>
<accession>A0A6P8K8C3</accession>
<dbReference type="GeneID" id="117144235"/>
<protein>
    <submittedName>
        <fullName evidence="2">Uncharacterized protein LOC117144235</fullName>
    </submittedName>
</protein>
<dbReference type="AlphaFoldDB" id="A0A6P8K8C3"/>
<keyword evidence="1" id="KW-1185">Reference proteome</keyword>
<reference evidence="2" key="1">
    <citation type="submission" date="2025-08" db="UniProtKB">
        <authorList>
            <consortium name="RefSeq"/>
        </authorList>
    </citation>
    <scope>IDENTIFICATION</scope>
    <source>
        <strain evidence="2">Mau12</strain>
        <tissue evidence="2">Whole Body</tissue>
    </source>
</reference>
<evidence type="ECO:0000313" key="2">
    <source>
        <dbReference type="RefSeq" id="XP_033165195.1"/>
    </source>
</evidence>
<name>A0A6P8K8C3_DROMA</name>
<gene>
    <name evidence="2" type="primary">LOC117144235</name>
</gene>